<accession>A0A0G2AK61</accession>
<organism evidence="1 2">
    <name type="scientific">Candidatus Magasanikbacteria bacterium GW2011_GWA2_56_11</name>
    <dbReference type="NCBI Taxonomy" id="1619044"/>
    <lineage>
        <taxon>Bacteria</taxon>
        <taxon>Candidatus Magasanikiibacteriota</taxon>
    </lineage>
</organism>
<dbReference type="Proteomes" id="UP000033870">
    <property type="component" value="Unassembled WGS sequence"/>
</dbReference>
<dbReference type="EMBL" id="LCRX01000015">
    <property type="protein sequence ID" value="KKW41607.1"/>
    <property type="molecule type" value="Genomic_DNA"/>
</dbReference>
<reference evidence="1 2" key="1">
    <citation type="journal article" date="2015" name="Nature">
        <title>rRNA introns, odd ribosomes, and small enigmatic genomes across a large radiation of phyla.</title>
        <authorList>
            <person name="Brown C.T."/>
            <person name="Hug L.A."/>
            <person name="Thomas B.C."/>
            <person name="Sharon I."/>
            <person name="Castelle C.J."/>
            <person name="Singh A."/>
            <person name="Wilkins M.J."/>
            <person name="Williams K.H."/>
            <person name="Banfield J.F."/>
        </authorList>
    </citation>
    <scope>NUCLEOTIDE SEQUENCE [LARGE SCALE GENOMIC DNA]</scope>
</reference>
<sequence length="472" mass="53916">MEKAQQIAELKRGIAKYLPVMTEFFDYPYTVAEHAQRLHESSADSEQVLRQRPVAQVVEQYIQRVFNRSVNLQKPLVINIVDHHAPLTHPILLATNIASHIHRLVSDAKPEEPIIVFSSGIVPPNNFLNKKGFHLHDKQISLFSGKQLHQAAFFMSSQRFNFTDRLKNNSQWTEFTPEEQDFLLNFEAELLKIDLSRAQNYADQVSIVNNWIWKKLFAPDMTGAVPELYYIPIEEIFNQGIETALDPLTLTAQTLFTAPYRTRVLHKFDGIAGCWTELTKKGTHFFWLRNGDNIPERLCLDNDKLISEDGATKVSLDKGSLAREAHSRSIIPAMFTLHSWLTFWCGIRPLVGYGSSTYLTRMKEAWLEVLVQGQAEERERIARLDTKGLIGGEILTYKRGLDGKLKEQYALDIIFQGGLSREYLNNLGRMKFSDVLAPALPSIYDSYVPTAEKFPHTLAARDLMSSSFNWIA</sequence>
<proteinExistence type="predicted"/>
<gene>
    <name evidence="1" type="ORF">UY92_C0015G0019</name>
</gene>
<evidence type="ECO:0000313" key="1">
    <source>
        <dbReference type="EMBL" id="KKW41607.1"/>
    </source>
</evidence>
<dbReference type="AlphaFoldDB" id="A0A0G2AK61"/>
<dbReference type="STRING" id="1619044.UY92_C0015G0019"/>
<protein>
    <submittedName>
        <fullName evidence="1">Uncharacterized protein</fullName>
    </submittedName>
</protein>
<name>A0A0G2AK61_9BACT</name>
<evidence type="ECO:0000313" key="2">
    <source>
        <dbReference type="Proteomes" id="UP000033870"/>
    </source>
</evidence>
<comment type="caution">
    <text evidence="1">The sequence shown here is derived from an EMBL/GenBank/DDBJ whole genome shotgun (WGS) entry which is preliminary data.</text>
</comment>